<proteinExistence type="predicted"/>
<accession>S4NZ02</accession>
<evidence type="ECO:0000313" key="2">
    <source>
        <dbReference type="EMBL" id="JAA81008.1"/>
    </source>
</evidence>
<dbReference type="EMBL" id="GAIX01011552">
    <property type="protein sequence ID" value="JAA81008.1"/>
    <property type="molecule type" value="Transcribed_RNA"/>
</dbReference>
<name>S4NZ02_9NEOP</name>
<evidence type="ECO:0000256" key="1">
    <source>
        <dbReference type="SAM" id="MobiDB-lite"/>
    </source>
</evidence>
<reference evidence="2" key="2">
    <citation type="submission" date="2013-05" db="EMBL/GenBank/DDBJ databases">
        <authorList>
            <person name="Carter J.-M."/>
            <person name="Baker S.C."/>
            <person name="Pink R."/>
            <person name="Carter D.R.F."/>
            <person name="Collins A."/>
            <person name="Tomlin J."/>
            <person name="Gibbs M."/>
            <person name="Breuker C.J."/>
        </authorList>
    </citation>
    <scope>NUCLEOTIDE SEQUENCE</scope>
    <source>
        <tissue evidence="2">Ovary</tissue>
    </source>
</reference>
<sequence>MQITTRVCAGGRVQAADPVRNRGQGQERHQAAQDAPRTLNPHCSLFHSHHAAVVRNPYLLTDYKFVRAWLTKQPFKLILESNIGHFLLVMYHLAV</sequence>
<feature type="region of interest" description="Disordered" evidence="1">
    <location>
        <begin position="14"/>
        <end position="34"/>
    </location>
</feature>
<reference evidence="2" key="1">
    <citation type="journal article" date="2013" name="BMC Genomics">
        <title>Unscrambling butterfly oogenesis.</title>
        <authorList>
            <person name="Carter J.M."/>
            <person name="Baker S.C."/>
            <person name="Pink R."/>
            <person name="Carter D.R."/>
            <person name="Collins A."/>
            <person name="Tomlin J."/>
            <person name="Gibbs M."/>
            <person name="Breuker C.J."/>
        </authorList>
    </citation>
    <scope>NUCLEOTIDE SEQUENCE</scope>
    <source>
        <tissue evidence="2">Ovary</tissue>
    </source>
</reference>
<protein>
    <submittedName>
        <fullName evidence="2">Uncharacterized protein</fullName>
    </submittedName>
</protein>
<dbReference type="AlphaFoldDB" id="S4NZ02"/>
<organism evidence="2">
    <name type="scientific">Pararge aegeria</name>
    <name type="common">speckled wood butterfly</name>
    <dbReference type="NCBI Taxonomy" id="116150"/>
    <lineage>
        <taxon>Eukaryota</taxon>
        <taxon>Metazoa</taxon>
        <taxon>Ecdysozoa</taxon>
        <taxon>Arthropoda</taxon>
        <taxon>Hexapoda</taxon>
        <taxon>Insecta</taxon>
        <taxon>Pterygota</taxon>
        <taxon>Neoptera</taxon>
        <taxon>Endopterygota</taxon>
        <taxon>Lepidoptera</taxon>
        <taxon>Glossata</taxon>
        <taxon>Ditrysia</taxon>
        <taxon>Papilionoidea</taxon>
        <taxon>Nymphalidae</taxon>
        <taxon>Satyrinae</taxon>
        <taxon>Satyrini</taxon>
        <taxon>Parargina</taxon>
        <taxon>Pararge</taxon>
    </lineage>
</organism>